<accession>A0A6I5ZP28</accession>
<dbReference type="AlphaFoldDB" id="A0A6I5ZP28"/>
<dbReference type="OrthoDB" id="1809421at2"/>
<reference evidence="1 2" key="1">
    <citation type="submission" date="2019-11" db="EMBL/GenBank/DDBJ databases">
        <title>Genome sequence of Moorella glycerini DSM11254.</title>
        <authorList>
            <person name="Poehlein A."/>
            <person name="Boeer T."/>
            <person name="Daniel R."/>
        </authorList>
    </citation>
    <scope>NUCLEOTIDE SEQUENCE [LARGE SCALE GENOMIC DNA]</scope>
    <source>
        <strain evidence="1 2">DSM 11254</strain>
    </source>
</reference>
<protein>
    <submittedName>
        <fullName evidence="1">Uncharacterized protein</fullName>
    </submittedName>
</protein>
<name>A0A6I5ZP28_9FIRM</name>
<sequence length="69" mass="7876">MQVVQERVYKAIADLMRMPGELNALERAYQDEGYHVERGFAGTVILKLEDGEVHFVPGGTLIRQIVFRN</sequence>
<evidence type="ECO:0000313" key="2">
    <source>
        <dbReference type="Proteomes" id="UP000425916"/>
    </source>
</evidence>
<evidence type="ECO:0000313" key="1">
    <source>
        <dbReference type="EMBL" id="QGP91680.1"/>
    </source>
</evidence>
<dbReference type="RefSeq" id="WP_156272310.1">
    <property type="nucleotide sequence ID" value="NZ_CP046244.1"/>
</dbReference>
<dbReference type="Proteomes" id="UP000425916">
    <property type="component" value="Chromosome"/>
</dbReference>
<gene>
    <name evidence="1" type="ORF">MGLY_10220</name>
</gene>
<dbReference type="EMBL" id="CP046244">
    <property type="protein sequence ID" value="QGP91680.1"/>
    <property type="molecule type" value="Genomic_DNA"/>
</dbReference>
<proteinExistence type="predicted"/>
<keyword evidence="2" id="KW-1185">Reference proteome</keyword>
<organism evidence="1 2">
    <name type="scientific">Neomoorella glycerini</name>
    <dbReference type="NCBI Taxonomy" id="55779"/>
    <lineage>
        <taxon>Bacteria</taxon>
        <taxon>Bacillati</taxon>
        <taxon>Bacillota</taxon>
        <taxon>Clostridia</taxon>
        <taxon>Neomoorellales</taxon>
        <taxon>Neomoorellaceae</taxon>
        <taxon>Neomoorella</taxon>
    </lineage>
</organism>